<comment type="pathway">
    <text evidence="5 6">tRNA modification; 5-methoxycarbonylmethyl-2-thiouridine-tRNA biosynthesis.</text>
</comment>
<dbReference type="AlphaFoldDB" id="A0A915DC15"/>
<reference evidence="8" key="1">
    <citation type="submission" date="2022-11" db="UniProtKB">
        <authorList>
            <consortium name="WormBaseParasite"/>
        </authorList>
    </citation>
    <scope>IDENTIFICATION</scope>
</reference>
<keyword evidence="7" id="KW-1185">Reference proteome</keyword>
<dbReference type="PANTHER" id="PTHR14986">
    <property type="entry name" value="RURM1 PROTEIN"/>
    <property type="match status" value="1"/>
</dbReference>
<evidence type="ECO:0000256" key="3">
    <source>
        <dbReference type="ARBA" id="ARBA00022694"/>
    </source>
</evidence>
<evidence type="ECO:0000256" key="1">
    <source>
        <dbReference type="ARBA" id="ARBA00022490"/>
    </source>
</evidence>
<dbReference type="InterPro" id="IPR016155">
    <property type="entry name" value="Mopterin_synth/thiamin_S_b"/>
</dbReference>
<evidence type="ECO:0000256" key="2">
    <source>
        <dbReference type="ARBA" id="ARBA00022499"/>
    </source>
</evidence>
<feature type="cross-link" description="Glycyl lysine isopeptide (Gly-Lys) (interchain with K-? in acceptor proteins)" evidence="5">
    <location>
        <position position="100"/>
    </location>
</feature>
<dbReference type="GO" id="GO:0002098">
    <property type="term" value="P:tRNA wobble uridine modification"/>
    <property type="evidence" value="ECO:0007669"/>
    <property type="project" value="UniProtKB-UniRule"/>
</dbReference>
<dbReference type="Pfam" id="PF09138">
    <property type="entry name" value="Urm1"/>
    <property type="match status" value="1"/>
</dbReference>
<comment type="function">
    <text evidence="5">Acts as a sulfur carrier required for 2-thiolation of mcm(5)S(2)U at tRNA wobble positions of cytosolic tRNA(Lys), tRNA(Glu) and tRNA(Gln). Serves as sulfur donor in tRNA 2-thiolation reaction by being thiocarboxylated (-COSH) at its C-terminus by the MOCS3/UBA4 homolog. The sulfur is then transferred to tRNA to form 2-thiolation of mcm(5)S(2)U. Also acts as a ubiquitin-like protein (UBL) that is covalently conjugated via an isopeptide bond to lysine residues of target proteins. The thiocarboxylated form serves as substrate for conjugation and oxidative stress specifically induces the formation of UBL-protein conjugates.</text>
</comment>
<dbReference type="HAMAP" id="MF_03048">
    <property type="entry name" value="Urm1"/>
    <property type="match status" value="1"/>
</dbReference>
<dbReference type="WBParaSite" id="jg17642">
    <property type="protein sequence ID" value="jg17642"/>
    <property type="gene ID" value="jg17642"/>
</dbReference>
<feature type="modified residue" description="1-thioglycine" evidence="5">
    <location>
        <position position="100"/>
    </location>
</feature>
<keyword evidence="3 5" id="KW-0819">tRNA processing</keyword>
<dbReference type="SUPFAM" id="SSF54285">
    <property type="entry name" value="MoaD/ThiS"/>
    <property type="match status" value="1"/>
</dbReference>
<organism evidence="7 8">
    <name type="scientific">Ditylenchus dipsaci</name>
    <dbReference type="NCBI Taxonomy" id="166011"/>
    <lineage>
        <taxon>Eukaryota</taxon>
        <taxon>Metazoa</taxon>
        <taxon>Ecdysozoa</taxon>
        <taxon>Nematoda</taxon>
        <taxon>Chromadorea</taxon>
        <taxon>Rhabditida</taxon>
        <taxon>Tylenchina</taxon>
        <taxon>Tylenchomorpha</taxon>
        <taxon>Sphaerularioidea</taxon>
        <taxon>Anguinidae</taxon>
        <taxon>Anguininae</taxon>
        <taxon>Ditylenchus</taxon>
    </lineage>
</organism>
<keyword evidence="4 5" id="KW-0833">Ubl conjugation pathway</keyword>
<protein>
    <recommendedName>
        <fullName evidence="5">Ubiquitin-related modifier 1 homolog</fullName>
    </recommendedName>
</protein>
<evidence type="ECO:0000256" key="5">
    <source>
        <dbReference type="HAMAP-Rule" id="MF_03048"/>
    </source>
</evidence>
<evidence type="ECO:0000313" key="7">
    <source>
        <dbReference type="Proteomes" id="UP000887574"/>
    </source>
</evidence>
<dbReference type="GO" id="GO:0005829">
    <property type="term" value="C:cytosol"/>
    <property type="evidence" value="ECO:0007669"/>
    <property type="project" value="UniProtKB-UniRule"/>
</dbReference>
<comment type="subcellular location">
    <subcellularLocation>
        <location evidence="5 6">Cytoplasm</location>
    </subcellularLocation>
</comment>
<evidence type="ECO:0000256" key="4">
    <source>
        <dbReference type="ARBA" id="ARBA00022786"/>
    </source>
</evidence>
<accession>A0A915DC15</accession>
<sequence>MTTHLTLHFSGGAESLLNGKRDHKVEIAQQLDEKVTIARLLQWILANLLKECDKPELFKWNSAPWNFVLVNDADWEILGGLDATLDDKDSVTFISTLHGG</sequence>
<keyword evidence="2 5" id="KW-1017">Isopeptide bond</keyword>
<dbReference type="Gene3D" id="3.10.20.30">
    <property type="match status" value="1"/>
</dbReference>
<proteinExistence type="inferred from homology"/>
<dbReference type="InterPro" id="IPR015221">
    <property type="entry name" value="Urm1"/>
</dbReference>
<keyword evidence="1 5" id="KW-0963">Cytoplasm</keyword>
<dbReference type="InterPro" id="IPR012675">
    <property type="entry name" value="Beta-grasp_dom_sf"/>
</dbReference>
<evidence type="ECO:0000313" key="8">
    <source>
        <dbReference type="WBParaSite" id="jg17642"/>
    </source>
</evidence>
<evidence type="ECO:0000256" key="6">
    <source>
        <dbReference type="RuleBase" id="RU361182"/>
    </source>
</evidence>
<dbReference type="GO" id="GO:0034227">
    <property type="term" value="P:tRNA thio-modification"/>
    <property type="evidence" value="ECO:0007669"/>
    <property type="project" value="UniProtKB-UniRule"/>
</dbReference>
<comment type="similarity">
    <text evidence="5 6">Belongs to the URM1 family.</text>
</comment>
<dbReference type="Proteomes" id="UP000887574">
    <property type="component" value="Unplaced"/>
</dbReference>
<dbReference type="GO" id="GO:0032447">
    <property type="term" value="P:protein urmylation"/>
    <property type="evidence" value="ECO:0007669"/>
    <property type="project" value="UniProtKB-UniRule"/>
</dbReference>
<dbReference type="CDD" id="cd01764">
    <property type="entry name" value="Ubl_Urm1"/>
    <property type="match status" value="1"/>
</dbReference>
<comment type="PTM">
    <text evidence="5">C-terminal thiocarboxylation occurs in 2 steps, it is first acyl-adenylated (-COAMP) via the hesA/moeB/thiF part of the MOCS3/UBA4 homolog, then thiocarboxylated (-COSH) via the rhodanese domain of the MOCS3/UBA4 homolog.</text>
</comment>
<name>A0A915DC15_9BILA</name>